<name>A0A8J8NJJ0_HALGN</name>
<evidence type="ECO:0000313" key="1">
    <source>
        <dbReference type="EMBL" id="TNV76396.1"/>
    </source>
</evidence>
<proteinExistence type="predicted"/>
<protein>
    <submittedName>
        <fullName evidence="1">Uncharacterized protein</fullName>
    </submittedName>
</protein>
<reference evidence="1" key="1">
    <citation type="submission" date="2019-06" db="EMBL/GenBank/DDBJ databases">
        <authorList>
            <person name="Zheng W."/>
        </authorList>
    </citation>
    <scope>NUCLEOTIDE SEQUENCE</scope>
    <source>
        <strain evidence="1">QDHG01</strain>
    </source>
</reference>
<organism evidence="1 2">
    <name type="scientific">Halteria grandinella</name>
    <dbReference type="NCBI Taxonomy" id="5974"/>
    <lineage>
        <taxon>Eukaryota</taxon>
        <taxon>Sar</taxon>
        <taxon>Alveolata</taxon>
        <taxon>Ciliophora</taxon>
        <taxon>Intramacronucleata</taxon>
        <taxon>Spirotrichea</taxon>
        <taxon>Stichotrichia</taxon>
        <taxon>Sporadotrichida</taxon>
        <taxon>Halteriidae</taxon>
        <taxon>Halteria</taxon>
    </lineage>
</organism>
<dbReference type="EMBL" id="RRYP01013671">
    <property type="protein sequence ID" value="TNV76396.1"/>
    <property type="molecule type" value="Genomic_DNA"/>
</dbReference>
<dbReference type="AlphaFoldDB" id="A0A8J8NJJ0"/>
<gene>
    <name evidence="1" type="ORF">FGO68_gene11199</name>
</gene>
<accession>A0A8J8NJJ0</accession>
<sequence>MGKDCLKTFEQRLAELVTELNEGNLNAVKDVLKVACQYDEIFREIRSELTQDMPDHPDVQNAQYQIQQIRQRAEQILAQAD</sequence>
<evidence type="ECO:0000313" key="2">
    <source>
        <dbReference type="Proteomes" id="UP000785679"/>
    </source>
</evidence>
<dbReference type="Proteomes" id="UP000785679">
    <property type="component" value="Unassembled WGS sequence"/>
</dbReference>
<comment type="caution">
    <text evidence="1">The sequence shown here is derived from an EMBL/GenBank/DDBJ whole genome shotgun (WGS) entry which is preliminary data.</text>
</comment>
<keyword evidence="2" id="KW-1185">Reference proteome</keyword>